<feature type="region of interest" description="Disordered" evidence="1">
    <location>
        <begin position="134"/>
        <end position="160"/>
    </location>
</feature>
<keyword evidence="3" id="KW-1185">Reference proteome</keyword>
<organism evidence="2 3">
    <name type="scientific">Streptomyces albiaxialis</name>
    <dbReference type="NCBI Taxonomy" id="329523"/>
    <lineage>
        <taxon>Bacteria</taxon>
        <taxon>Bacillati</taxon>
        <taxon>Actinomycetota</taxon>
        <taxon>Actinomycetes</taxon>
        <taxon>Kitasatosporales</taxon>
        <taxon>Streptomycetaceae</taxon>
        <taxon>Streptomyces</taxon>
    </lineage>
</organism>
<proteinExistence type="predicted"/>
<reference evidence="3" key="1">
    <citation type="journal article" date="2019" name="Int. J. Syst. Evol. Microbiol.">
        <title>The Global Catalogue of Microorganisms (GCM) 10K type strain sequencing project: providing services to taxonomists for standard genome sequencing and annotation.</title>
        <authorList>
            <consortium name="The Broad Institute Genomics Platform"/>
            <consortium name="The Broad Institute Genome Sequencing Center for Infectious Disease"/>
            <person name="Wu L."/>
            <person name="Ma J."/>
        </authorList>
    </citation>
    <scope>NUCLEOTIDE SEQUENCE [LARGE SCALE GENOMIC DNA]</scope>
    <source>
        <strain evidence="3">JCM 15478</strain>
    </source>
</reference>
<comment type="caution">
    <text evidence="2">The sequence shown here is derived from an EMBL/GenBank/DDBJ whole genome shotgun (WGS) entry which is preliminary data.</text>
</comment>
<evidence type="ECO:0008006" key="4">
    <source>
        <dbReference type="Google" id="ProtNLM"/>
    </source>
</evidence>
<evidence type="ECO:0000313" key="3">
    <source>
        <dbReference type="Proteomes" id="UP001500016"/>
    </source>
</evidence>
<name>A0ABP5HN79_9ACTN</name>
<accession>A0ABP5HN79</accession>
<gene>
    <name evidence="2" type="ORF">GCM10009801_31610</name>
</gene>
<dbReference type="Proteomes" id="UP001500016">
    <property type="component" value="Unassembled WGS sequence"/>
</dbReference>
<protein>
    <recommendedName>
        <fullName evidence="4">Orc1-like AAA ATPase domain-containing protein</fullName>
    </recommendedName>
</protein>
<evidence type="ECO:0000313" key="2">
    <source>
        <dbReference type="EMBL" id="GAA2076270.1"/>
    </source>
</evidence>
<dbReference type="EMBL" id="BAAAPE010000007">
    <property type="protein sequence ID" value="GAA2076270.1"/>
    <property type="molecule type" value="Genomic_DNA"/>
</dbReference>
<feature type="region of interest" description="Disordered" evidence="1">
    <location>
        <begin position="318"/>
        <end position="357"/>
    </location>
</feature>
<sequence>MDGQSTEEGPLRLTHEAAVEAVRRLTDPALDTGPGPRPLVLIEAGRGYGKTSFLDRLAREAGEFLPYGRMDFASVRSPDFAAVLSDLAGQLARHRPRYGKLRFPRLLTGQFVAGWTNLDPARFDRLGRTIREQLRHDRTSPALLDGQEQPSPEASGPDLTIGLAAPTVTIPLSSLAAMGRRARPIGRGVRWYGDQDKGLRQRPEDVLADHYRKARALRTGDAQERNRARDEVNALLCAAFLADLRHTPGRVRRRLRTPLLLLDNVHSPVGRVFLRELLDARHQMVRQRSSVPLTLVLTCESNSLPELDRERFGPLSGLLAPRPARGRGRAGRGRTGGARASVSPWGVEGVPPVLRNRPPELTREEIDALHRGEDGRGDWRLARLIHAFSGGHPETGRLLCGMASARPGGWPSVAELLRDRVPEPPSGRPDTVAERVLLERLLPFEREVLDRAVEALAPLAAARTRDERHWVTGRAEFVQAEWRDTVRAAAAWDFEGDAGLRVLRQLLLGTLASRPSDDAAGWDAVHGELAHRGRLHDDQAGALHHELAVDRLGPVARELAAELGRRGARAWLETVDVVTEAPCGRRARRRMQPYERYVDLLRVLDEEEWWTRGEDSPAAHTAKLVAARRVVSDPLTGMDRRYLYEQMAGALTALAEVSRDGMVALNEAADRCRSEAELWAAP</sequence>
<dbReference type="RefSeq" id="WP_344528309.1">
    <property type="nucleotide sequence ID" value="NZ_BAAAPE010000007.1"/>
</dbReference>
<evidence type="ECO:0000256" key="1">
    <source>
        <dbReference type="SAM" id="MobiDB-lite"/>
    </source>
</evidence>